<name>A0A7X5UX12_9SPHN</name>
<sequence>MTKPCRLLAALLLLVPGIAFAQKAAVLLVPDRVFTATDRAMHEGWKVLVADGRIVAVGPDVAAPAGAETRALPGTTLLPGLIDLHVHLFLHPYDETSWNDQVMKEPLALRTARAVAHARATLMAGFTTVRDLGTEGAGEADAGLKQAIQQGIVPGPRLFIAGRALVATGAYGPKGYAYDVPQGAEEASGEGIVAAVRRQIAHGADWVKFYADYRWGPGEPSRATFSIDELAAGIAAAHDAGRKVAVHASTPEGMRRAILAGADTIEHGNDATPAVFALMKARNVAFCPTLAATDAIARYGGWSGGAPEPEPVRAKRASYAAALESGVRMCVGGDTGVFAHGANAREIALMAAWGMKPLDALWTATAGNAALLELGDEIGAIAPGRIADLVAVTGDPARDIGALERVAMVMQRGHLVRAPGE</sequence>
<evidence type="ECO:0000313" key="3">
    <source>
        <dbReference type="EMBL" id="NIJ63849.1"/>
    </source>
</evidence>
<dbReference type="PANTHER" id="PTHR43135:SF3">
    <property type="entry name" value="ALPHA-D-RIBOSE 1-METHYLPHOSPHONATE 5-TRIPHOSPHATE DIPHOSPHATASE"/>
    <property type="match status" value="1"/>
</dbReference>
<dbReference type="InterPro" id="IPR057744">
    <property type="entry name" value="OTAase-like"/>
</dbReference>
<dbReference type="SUPFAM" id="SSF51556">
    <property type="entry name" value="Metallo-dependent hydrolases"/>
    <property type="match status" value="1"/>
</dbReference>
<accession>A0A7X5UX12</accession>
<keyword evidence="3" id="KW-0378">Hydrolase</keyword>
<evidence type="ECO:0000259" key="2">
    <source>
        <dbReference type="Pfam" id="PF01979"/>
    </source>
</evidence>
<evidence type="ECO:0000313" key="4">
    <source>
        <dbReference type="Proteomes" id="UP000564677"/>
    </source>
</evidence>
<comment type="caution">
    <text evidence="3">The sequence shown here is derived from an EMBL/GenBank/DDBJ whole genome shotgun (WGS) entry which is preliminary data.</text>
</comment>
<reference evidence="3 4" key="1">
    <citation type="submission" date="2020-03" db="EMBL/GenBank/DDBJ databases">
        <title>Genomic Encyclopedia of Type Strains, Phase IV (KMG-IV): sequencing the most valuable type-strain genomes for metagenomic binning, comparative biology and taxonomic classification.</title>
        <authorList>
            <person name="Goeker M."/>
        </authorList>
    </citation>
    <scope>NUCLEOTIDE SEQUENCE [LARGE SCALE GENOMIC DNA]</scope>
    <source>
        <strain evidence="3 4">DSM 4733</strain>
    </source>
</reference>
<dbReference type="AlphaFoldDB" id="A0A7X5UX12"/>
<gene>
    <name evidence="3" type="ORF">FHR20_000780</name>
</gene>
<dbReference type="GO" id="GO:0016810">
    <property type="term" value="F:hydrolase activity, acting on carbon-nitrogen (but not peptide) bonds"/>
    <property type="evidence" value="ECO:0007669"/>
    <property type="project" value="InterPro"/>
</dbReference>
<dbReference type="InterPro" id="IPR032466">
    <property type="entry name" value="Metal_Hydrolase"/>
</dbReference>
<keyword evidence="1" id="KW-0732">Signal</keyword>
<organism evidence="3 4">
    <name type="scientific">Sphingomonas leidyi</name>
    <dbReference type="NCBI Taxonomy" id="68569"/>
    <lineage>
        <taxon>Bacteria</taxon>
        <taxon>Pseudomonadati</taxon>
        <taxon>Pseudomonadota</taxon>
        <taxon>Alphaproteobacteria</taxon>
        <taxon>Sphingomonadales</taxon>
        <taxon>Sphingomonadaceae</taxon>
        <taxon>Sphingomonas</taxon>
    </lineage>
</organism>
<dbReference type="InterPro" id="IPR051781">
    <property type="entry name" value="Metallo-dep_Hydrolase"/>
</dbReference>
<dbReference type="Pfam" id="PF01979">
    <property type="entry name" value="Amidohydro_1"/>
    <property type="match status" value="1"/>
</dbReference>
<feature type="domain" description="Amidohydrolase-related" evidence="2">
    <location>
        <begin position="76"/>
        <end position="416"/>
    </location>
</feature>
<dbReference type="EMBL" id="JAASQV010000001">
    <property type="protein sequence ID" value="NIJ63849.1"/>
    <property type="molecule type" value="Genomic_DNA"/>
</dbReference>
<feature type="chain" id="PRO_5030714369" evidence="1">
    <location>
        <begin position="22"/>
        <end position="421"/>
    </location>
</feature>
<protein>
    <submittedName>
        <fullName evidence="3">Imidazolonepropionase-like amidohydrolase</fullName>
    </submittedName>
</protein>
<dbReference type="InterPro" id="IPR011059">
    <property type="entry name" value="Metal-dep_hydrolase_composite"/>
</dbReference>
<dbReference type="InterPro" id="IPR006680">
    <property type="entry name" value="Amidohydro-rel"/>
</dbReference>
<dbReference type="PANTHER" id="PTHR43135">
    <property type="entry name" value="ALPHA-D-RIBOSE 1-METHYLPHOSPHONATE 5-TRIPHOSPHATE DIPHOSPHATASE"/>
    <property type="match status" value="1"/>
</dbReference>
<dbReference type="Proteomes" id="UP000564677">
    <property type="component" value="Unassembled WGS sequence"/>
</dbReference>
<proteinExistence type="predicted"/>
<dbReference type="Gene3D" id="2.30.40.10">
    <property type="entry name" value="Urease, subunit C, domain 1"/>
    <property type="match status" value="1"/>
</dbReference>
<dbReference type="Gene3D" id="3.20.20.140">
    <property type="entry name" value="Metal-dependent hydrolases"/>
    <property type="match status" value="1"/>
</dbReference>
<dbReference type="RefSeq" id="WP_167298298.1">
    <property type="nucleotide sequence ID" value="NZ_JAASQV010000001.1"/>
</dbReference>
<feature type="signal peptide" evidence="1">
    <location>
        <begin position="1"/>
        <end position="21"/>
    </location>
</feature>
<dbReference type="CDD" id="cd01299">
    <property type="entry name" value="Met_dep_hydrolase_A"/>
    <property type="match status" value="1"/>
</dbReference>
<keyword evidence="4" id="KW-1185">Reference proteome</keyword>
<dbReference type="SUPFAM" id="SSF51338">
    <property type="entry name" value="Composite domain of metallo-dependent hydrolases"/>
    <property type="match status" value="1"/>
</dbReference>
<evidence type="ECO:0000256" key="1">
    <source>
        <dbReference type="SAM" id="SignalP"/>
    </source>
</evidence>